<accession>A0A2P2N6T1</accession>
<protein>
    <submittedName>
        <fullName evidence="1">Uncharacterized protein</fullName>
    </submittedName>
</protein>
<dbReference type="AlphaFoldDB" id="A0A2P2N6T1"/>
<name>A0A2P2N6T1_RHIMU</name>
<sequence length="26" mass="3008">MMSVFAMKKINAIHLTIGQMNFFCCQ</sequence>
<dbReference type="EMBL" id="GGEC01057666">
    <property type="protein sequence ID" value="MBX38150.1"/>
    <property type="molecule type" value="Transcribed_RNA"/>
</dbReference>
<evidence type="ECO:0000313" key="1">
    <source>
        <dbReference type="EMBL" id="MBX38150.1"/>
    </source>
</evidence>
<reference evidence="1" key="1">
    <citation type="submission" date="2018-02" db="EMBL/GenBank/DDBJ databases">
        <title>Rhizophora mucronata_Transcriptome.</title>
        <authorList>
            <person name="Meera S.P."/>
            <person name="Sreeshan A."/>
            <person name="Augustine A."/>
        </authorList>
    </citation>
    <scope>NUCLEOTIDE SEQUENCE</scope>
    <source>
        <tissue evidence="1">Leaf</tissue>
    </source>
</reference>
<proteinExistence type="predicted"/>
<organism evidence="1">
    <name type="scientific">Rhizophora mucronata</name>
    <name type="common">Asiatic mangrove</name>
    <dbReference type="NCBI Taxonomy" id="61149"/>
    <lineage>
        <taxon>Eukaryota</taxon>
        <taxon>Viridiplantae</taxon>
        <taxon>Streptophyta</taxon>
        <taxon>Embryophyta</taxon>
        <taxon>Tracheophyta</taxon>
        <taxon>Spermatophyta</taxon>
        <taxon>Magnoliopsida</taxon>
        <taxon>eudicotyledons</taxon>
        <taxon>Gunneridae</taxon>
        <taxon>Pentapetalae</taxon>
        <taxon>rosids</taxon>
        <taxon>fabids</taxon>
        <taxon>Malpighiales</taxon>
        <taxon>Rhizophoraceae</taxon>
        <taxon>Rhizophora</taxon>
    </lineage>
</organism>